<dbReference type="InterPro" id="IPR016039">
    <property type="entry name" value="Thiolase-like"/>
</dbReference>
<feature type="active site" description="Acyl-thioester intermediate" evidence="4">
    <location>
        <position position="92"/>
    </location>
</feature>
<comment type="similarity">
    <text evidence="1 5">Belongs to the thiolase-like superfamily. Thiolase family.</text>
</comment>
<dbReference type="PIRSF" id="PIRSF000429">
    <property type="entry name" value="Ac-CoA_Ac_transf"/>
    <property type="match status" value="1"/>
</dbReference>
<dbReference type="PANTHER" id="PTHR42689:SF1">
    <property type="entry name" value="ACETYL-COA ACYLTRANSFERASE FADA2 (3-KETOACYL-COA THIOLASE) (BETA-KETOTHIOLASE)-RELATED"/>
    <property type="match status" value="1"/>
</dbReference>
<dbReference type="EMBL" id="JADOUF010000001">
    <property type="protein sequence ID" value="MBG6141724.1"/>
    <property type="molecule type" value="Genomic_DNA"/>
</dbReference>
<evidence type="ECO:0000313" key="9">
    <source>
        <dbReference type="Proteomes" id="UP000622552"/>
    </source>
</evidence>
<organism evidence="8 9">
    <name type="scientific">Longispora fulva</name>
    <dbReference type="NCBI Taxonomy" id="619741"/>
    <lineage>
        <taxon>Bacteria</taxon>
        <taxon>Bacillati</taxon>
        <taxon>Actinomycetota</taxon>
        <taxon>Actinomycetes</taxon>
        <taxon>Micromonosporales</taxon>
        <taxon>Micromonosporaceae</taxon>
        <taxon>Longispora</taxon>
    </lineage>
</organism>
<keyword evidence="9" id="KW-1185">Reference proteome</keyword>
<dbReference type="Gene3D" id="3.40.47.10">
    <property type="match status" value="1"/>
</dbReference>
<feature type="active site" description="Proton acceptor" evidence="4">
    <location>
        <position position="383"/>
    </location>
</feature>
<keyword evidence="3 5" id="KW-0012">Acyltransferase</keyword>
<dbReference type="NCBIfam" id="NF006740">
    <property type="entry name" value="PRK09268.1"/>
    <property type="match status" value="1"/>
</dbReference>
<evidence type="ECO:0000256" key="5">
    <source>
        <dbReference type="RuleBase" id="RU003557"/>
    </source>
</evidence>
<accession>A0A8J7KNL3</accession>
<evidence type="ECO:0000259" key="7">
    <source>
        <dbReference type="Pfam" id="PF02803"/>
    </source>
</evidence>
<dbReference type="PANTHER" id="PTHR42689">
    <property type="entry name" value="ACETYL-COA ACYLTRANSFERASE FADA2 (3-KETOACYL-COA THIOLASE) (BETA-KETOTHIOLASE)-RELATED"/>
    <property type="match status" value="1"/>
</dbReference>
<evidence type="ECO:0000256" key="1">
    <source>
        <dbReference type="ARBA" id="ARBA00010982"/>
    </source>
</evidence>
<protein>
    <submittedName>
        <fullName evidence="8">Acetyl-CoA C-acetyltransferase</fullName>
        <ecNumber evidence="8">2.3.1.9</ecNumber>
    </submittedName>
</protein>
<dbReference type="EC" id="2.3.1.9" evidence="8"/>
<gene>
    <name evidence="8" type="ORF">IW245_007918</name>
</gene>
<name>A0A8J7KNL3_9ACTN</name>
<dbReference type="InterPro" id="IPR002155">
    <property type="entry name" value="Thiolase"/>
</dbReference>
<sequence length="426" mass="45132">MTQKIRRVAVIGGNRIPFARSNGPYSHAANQDMLTAALDGLVSRYGLAGELLGEVAAGAVLKHSRDFNLTREAVLGSRLDPRTPAYDVQQACGTGLEAAILVANKIALGQIEAGIAGGVDTTSDAPLGVNEDLRQIMLDANRARSLGGKLKLITRLRPGQLVPDMPRNAEPRTGKSMGEHAAITAAEWGVTREDQDELTAASHHHLAAAYEAGFFDDLVTPYLGLNRDQNLRPDSSVEKLAKLKPVFGRGEGATMTAGNSTPLSDGAAVVLLASEEWAKTHRLPVRAYLTFSETAAVDYVHGGEGLLMAPAYAVPRMLQRAGLTLQDFDFYEIHEAFASQVLATLKAWESPEFCKEKLGLDAPLGSIDRAKLNVNGSSLAAGHPFAATGGRIVATLAKLLERNGKGRGLISICAAGGQGVTAILER</sequence>
<dbReference type="InterPro" id="IPR020617">
    <property type="entry name" value="Thiolase_C"/>
</dbReference>
<feature type="active site" description="Proton acceptor" evidence="4">
    <location>
        <position position="413"/>
    </location>
</feature>
<dbReference type="InterPro" id="IPR020616">
    <property type="entry name" value="Thiolase_N"/>
</dbReference>
<dbReference type="RefSeq" id="WP_197008108.1">
    <property type="nucleotide sequence ID" value="NZ_BONS01000013.1"/>
</dbReference>
<dbReference type="SUPFAM" id="SSF53901">
    <property type="entry name" value="Thiolase-like"/>
    <property type="match status" value="2"/>
</dbReference>
<comment type="caution">
    <text evidence="8">The sequence shown here is derived from an EMBL/GenBank/DDBJ whole genome shotgun (WGS) entry which is preliminary data.</text>
</comment>
<proteinExistence type="inferred from homology"/>
<feature type="domain" description="Thiolase N-terminal" evidence="6">
    <location>
        <begin position="8"/>
        <end position="276"/>
    </location>
</feature>
<dbReference type="GO" id="GO:0003985">
    <property type="term" value="F:acetyl-CoA C-acetyltransferase activity"/>
    <property type="evidence" value="ECO:0007669"/>
    <property type="project" value="UniProtKB-EC"/>
</dbReference>
<evidence type="ECO:0000256" key="3">
    <source>
        <dbReference type="ARBA" id="ARBA00023315"/>
    </source>
</evidence>
<evidence type="ECO:0000256" key="4">
    <source>
        <dbReference type="PIRSR" id="PIRSR000429-1"/>
    </source>
</evidence>
<dbReference type="AlphaFoldDB" id="A0A8J7KNL3"/>
<reference evidence="8" key="1">
    <citation type="submission" date="2020-11" db="EMBL/GenBank/DDBJ databases">
        <title>Sequencing the genomes of 1000 actinobacteria strains.</title>
        <authorList>
            <person name="Klenk H.-P."/>
        </authorList>
    </citation>
    <scope>NUCLEOTIDE SEQUENCE</scope>
    <source>
        <strain evidence="8">DSM 45356</strain>
    </source>
</reference>
<dbReference type="Pfam" id="PF02803">
    <property type="entry name" value="Thiolase_C"/>
    <property type="match status" value="1"/>
</dbReference>
<dbReference type="Pfam" id="PF00108">
    <property type="entry name" value="Thiolase_N"/>
    <property type="match status" value="1"/>
</dbReference>
<evidence type="ECO:0000259" key="6">
    <source>
        <dbReference type="Pfam" id="PF00108"/>
    </source>
</evidence>
<dbReference type="NCBIfam" id="TIGR01930">
    <property type="entry name" value="AcCoA-C-Actrans"/>
    <property type="match status" value="1"/>
</dbReference>
<keyword evidence="2 5" id="KW-0808">Transferase</keyword>
<evidence type="ECO:0000256" key="2">
    <source>
        <dbReference type="ARBA" id="ARBA00022679"/>
    </source>
</evidence>
<dbReference type="CDD" id="cd00751">
    <property type="entry name" value="thiolase"/>
    <property type="match status" value="1"/>
</dbReference>
<evidence type="ECO:0000313" key="8">
    <source>
        <dbReference type="EMBL" id="MBG6141724.1"/>
    </source>
</evidence>
<dbReference type="InterPro" id="IPR050521">
    <property type="entry name" value="3-ketoacyl-CoA_Thiolase"/>
</dbReference>
<dbReference type="Proteomes" id="UP000622552">
    <property type="component" value="Unassembled WGS sequence"/>
</dbReference>
<dbReference type="GO" id="GO:0005829">
    <property type="term" value="C:cytosol"/>
    <property type="evidence" value="ECO:0007669"/>
    <property type="project" value="TreeGrafter"/>
</dbReference>
<feature type="domain" description="Thiolase C-terminal" evidence="7">
    <location>
        <begin position="304"/>
        <end position="426"/>
    </location>
</feature>